<reference evidence="1 2" key="1">
    <citation type="submission" date="2020-06" db="EMBL/GenBank/DDBJ databases">
        <title>Complete Genome Sequence of Salmonella phage SAP012.</title>
        <authorList>
            <person name="Shahin K."/>
            <person name="Soleimani-Delfan A."/>
            <person name="Barazandeh M."/>
            <person name="Komijani Majid."/>
            <person name="Bao H."/>
            <person name="Zhang L."/>
            <person name="Wang R."/>
        </authorList>
    </citation>
    <scope>NUCLEOTIDE SEQUENCE [LARGE SCALE GENOMIC DNA]</scope>
</reference>
<evidence type="ECO:0000313" key="1">
    <source>
        <dbReference type="EMBL" id="BCG45177.1"/>
    </source>
</evidence>
<organism evidence="1 2">
    <name type="scientific">Salmonella phage SAP012</name>
    <dbReference type="NCBI Taxonomy" id="2742114"/>
    <lineage>
        <taxon>Viruses</taxon>
        <taxon>Duplodnaviria</taxon>
        <taxon>Heunggongvirae</taxon>
        <taxon>Uroviricota</taxon>
        <taxon>Caudoviricetes</taxon>
        <taxon>Casjensviridae</taxon>
        <taxon>Zhonglingvirus</taxon>
        <taxon>Zhonglingvirus SAP012</taxon>
    </lineage>
</organism>
<accession>A0A6J4EFS1</accession>
<keyword evidence="2" id="KW-1185">Reference proteome</keyword>
<proteinExistence type="predicted"/>
<name>A0A6J4EFS1_9CAUD</name>
<dbReference type="KEGG" id="vg:62682366"/>
<evidence type="ECO:0000313" key="2">
    <source>
        <dbReference type="Proteomes" id="UP000505247"/>
    </source>
</evidence>
<sequence>MNKKDTLNQNKGIRLVDKISEGEAGTRYVTTHFYPGTKGRSKQIAISVTETTDCDEDIETLGRFNRSDAEVIIRQLRSAFDIPNEERQMIELLQNQLDASQELIENLSAVTVANIMYENGLRTAVLTPSRIVSGLTPALEIDATRPDQVKYILKEEPLNAQDTTDNGRLDS</sequence>
<protein>
    <submittedName>
        <fullName evidence="1">Uncharacterized protein</fullName>
    </submittedName>
</protein>
<dbReference type="GeneID" id="62682366"/>
<dbReference type="RefSeq" id="YP_009999734.1">
    <property type="nucleotide sequence ID" value="NC_053008.1"/>
</dbReference>
<dbReference type="EMBL" id="LC553736">
    <property type="protein sequence ID" value="BCG45177.1"/>
    <property type="molecule type" value="Genomic_DNA"/>
</dbReference>
<dbReference type="Proteomes" id="UP000505247">
    <property type="component" value="Segment"/>
</dbReference>